<dbReference type="Proteomes" id="UP000038045">
    <property type="component" value="Unplaced"/>
</dbReference>
<evidence type="ECO:0000256" key="2">
    <source>
        <dbReference type="ARBA" id="ARBA00022679"/>
    </source>
</evidence>
<dbReference type="GO" id="GO:0008970">
    <property type="term" value="F:phospholipase A1 activity"/>
    <property type="evidence" value="ECO:0007669"/>
    <property type="project" value="TreeGrafter"/>
</dbReference>
<dbReference type="PROSITE" id="PS51934">
    <property type="entry name" value="LRAT"/>
    <property type="match status" value="1"/>
</dbReference>
<protein>
    <submittedName>
        <fullName evidence="7">LRAT domain-containing protein</fullName>
    </submittedName>
</protein>
<dbReference type="STRING" id="131310.A0A0N4ZRQ8"/>
<dbReference type="GO" id="GO:0070292">
    <property type="term" value="P:N-acylphosphatidylethanolamine metabolic process"/>
    <property type="evidence" value="ECO:0007669"/>
    <property type="project" value="TreeGrafter"/>
</dbReference>
<dbReference type="WBParaSite" id="PTRK_0001119200.1">
    <property type="protein sequence ID" value="PTRK_0001119200.1"/>
    <property type="gene ID" value="PTRK_0001119200"/>
</dbReference>
<keyword evidence="4" id="KW-0443">Lipid metabolism</keyword>
<evidence type="ECO:0000256" key="3">
    <source>
        <dbReference type="ARBA" id="ARBA00022801"/>
    </source>
</evidence>
<evidence type="ECO:0000313" key="6">
    <source>
        <dbReference type="Proteomes" id="UP000038045"/>
    </source>
</evidence>
<dbReference type="GO" id="GO:0004623">
    <property type="term" value="F:phospholipase A2 activity"/>
    <property type="evidence" value="ECO:0007669"/>
    <property type="project" value="TreeGrafter"/>
</dbReference>
<evidence type="ECO:0000256" key="1">
    <source>
        <dbReference type="ARBA" id="ARBA00007824"/>
    </source>
</evidence>
<dbReference type="GO" id="GO:0005737">
    <property type="term" value="C:cytoplasm"/>
    <property type="evidence" value="ECO:0007669"/>
    <property type="project" value="TreeGrafter"/>
</dbReference>
<dbReference type="PANTHER" id="PTHR13943:SF77">
    <property type="entry name" value="LRAT DOMAIN-CONTAINING PROTEIN"/>
    <property type="match status" value="1"/>
</dbReference>
<keyword evidence="2" id="KW-0808">Transferase</keyword>
<keyword evidence="3" id="KW-0378">Hydrolase</keyword>
<reference evidence="7" key="1">
    <citation type="submission" date="2017-02" db="UniProtKB">
        <authorList>
            <consortium name="WormBaseParasite"/>
        </authorList>
    </citation>
    <scope>IDENTIFICATION</scope>
</reference>
<comment type="similarity">
    <text evidence="1">Belongs to the H-rev107 family.</text>
</comment>
<accession>A0A0N4ZRQ8</accession>
<feature type="domain" description="LRAT" evidence="5">
    <location>
        <begin position="30"/>
        <end position="155"/>
    </location>
</feature>
<dbReference type="PANTHER" id="PTHR13943">
    <property type="entry name" value="HRAS-LIKE SUPPRESSOR - RELATED"/>
    <property type="match status" value="1"/>
</dbReference>
<dbReference type="AlphaFoldDB" id="A0A0N4ZRQ8"/>
<proteinExistence type="inferred from homology"/>
<dbReference type="InterPro" id="IPR051496">
    <property type="entry name" value="H-rev107_PLA/AT"/>
</dbReference>
<dbReference type="InterPro" id="IPR007053">
    <property type="entry name" value="LRAT_dom"/>
</dbReference>
<name>A0A0N4ZRQ8_PARTI</name>
<evidence type="ECO:0000256" key="4">
    <source>
        <dbReference type="ARBA" id="ARBA00023098"/>
    </source>
</evidence>
<sequence length="321" mass="36268">MNYKLKTPWVEATELIEHLQIGDLIEFKRATKKGIKIYSHWGIYIGSKNDVHGVAHLAAGPDSDKEEKIFMNKFNSGCFVPSHKALVRIDDLLDISQNDKCRINNSLDCTMKPLPQVIIYERVKLRLGDSGYNLFNNNCEHFVKWVRYNTSSSNQANIGKAFIYGVGILALSSNPMIAMASGGLGYLCLEGIDLVRKKFPVDACIKHCQNLIPQYLCPLHCSITGNSNFIFNRFCSSTARQKQLSTCNTTEENGCFSMTIDFENKIGEESRLTKHGCYSTFIRNFGIGLPKLDKCEFYELHFFGSHYQADVCRCSYDGCPI</sequence>
<evidence type="ECO:0000313" key="7">
    <source>
        <dbReference type="WBParaSite" id="PTRK_0001119200.1"/>
    </source>
</evidence>
<keyword evidence="6" id="KW-1185">Reference proteome</keyword>
<evidence type="ECO:0000259" key="5">
    <source>
        <dbReference type="PROSITE" id="PS51934"/>
    </source>
</evidence>
<organism evidence="6 7">
    <name type="scientific">Parastrongyloides trichosuri</name>
    <name type="common">Possum-specific nematode worm</name>
    <dbReference type="NCBI Taxonomy" id="131310"/>
    <lineage>
        <taxon>Eukaryota</taxon>
        <taxon>Metazoa</taxon>
        <taxon>Ecdysozoa</taxon>
        <taxon>Nematoda</taxon>
        <taxon>Chromadorea</taxon>
        <taxon>Rhabditida</taxon>
        <taxon>Tylenchina</taxon>
        <taxon>Panagrolaimomorpha</taxon>
        <taxon>Strongyloidoidea</taxon>
        <taxon>Strongyloididae</taxon>
        <taxon>Parastrongyloides</taxon>
    </lineage>
</organism>
<dbReference type="GO" id="GO:0016410">
    <property type="term" value="F:N-acyltransferase activity"/>
    <property type="evidence" value="ECO:0007669"/>
    <property type="project" value="TreeGrafter"/>
</dbReference>
<dbReference type="Gene3D" id="3.90.1720.10">
    <property type="entry name" value="endopeptidase domain like (from Nostoc punctiforme)"/>
    <property type="match status" value="1"/>
</dbReference>
<dbReference type="Pfam" id="PF04970">
    <property type="entry name" value="LRAT"/>
    <property type="match status" value="1"/>
</dbReference>